<accession>A0A7U3ZJ86</accession>
<protein>
    <submittedName>
        <fullName evidence="1">Uncharacterized protein</fullName>
    </submittedName>
</protein>
<organism evidence="1 2">
    <name type="scientific">Runella slithyformis (strain ATCC 29530 / DSM 19594 / LMG 11500 / NCIMB 11436 / LSU 4)</name>
    <dbReference type="NCBI Taxonomy" id="761193"/>
    <lineage>
        <taxon>Bacteria</taxon>
        <taxon>Pseudomonadati</taxon>
        <taxon>Bacteroidota</taxon>
        <taxon>Cytophagia</taxon>
        <taxon>Cytophagales</taxon>
        <taxon>Spirosomataceae</taxon>
        <taxon>Runella</taxon>
    </lineage>
</organism>
<reference evidence="1 2" key="2">
    <citation type="journal article" date="2012" name="Stand. Genomic Sci.">
        <title>Complete genome sequence of the aquatic bacterium Runella slithyformis type strain (LSU 4(T)).</title>
        <authorList>
            <person name="Copeland A."/>
            <person name="Zhang X."/>
            <person name="Misra M."/>
            <person name="Lapidus A."/>
            <person name="Nolan M."/>
            <person name="Lucas S."/>
            <person name="Deshpande S."/>
            <person name="Cheng J.F."/>
            <person name="Tapia R."/>
            <person name="Goodwin L.A."/>
            <person name="Pitluck S."/>
            <person name="Liolios K."/>
            <person name="Pagani I."/>
            <person name="Ivanova N."/>
            <person name="Mikhailova N."/>
            <person name="Pati A."/>
            <person name="Chen A."/>
            <person name="Palaniappan K."/>
            <person name="Land M."/>
            <person name="Hauser L."/>
            <person name="Pan C."/>
            <person name="Jeffries C.D."/>
            <person name="Detter J.C."/>
            <person name="Brambilla E.M."/>
            <person name="Rohde M."/>
            <person name="Djao O.D."/>
            <person name="Goker M."/>
            <person name="Sikorski J."/>
            <person name="Tindall B.J."/>
            <person name="Woyke T."/>
            <person name="Bristow J."/>
            <person name="Eisen J.A."/>
            <person name="Markowitz V."/>
            <person name="Hugenholtz P."/>
            <person name="Kyrpides N.C."/>
            <person name="Klenk H.P."/>
            <person name="Mavromatis K."/>
        </authorList>
    </citation>
    <scope>NUCLEOTIDE SEQUENCE [LARGE SCALE GENOMIC DNA]</scope>
    <source>
        <strain evidence="2">ATCC 29530 / DSM 19594 / LMG 11500 / NCIMB 11436 / LSU 4</strain>
    </source>
</reference>
<name>A0A7U3ZJ86_RUNSL</name>
<evidence type="ECO:0000313" key="2">
    <source>
        <dbReference type="Proteomes" id="UP000000493"/>
    </source>
</evidence>
<gene>
    <name evidence="1" type="ordered locus">Runsl_1791</name>
</gene>
<reference evidence="2" key="1">
    <citation type="submission" date="2011-06" db="EMBL/GenBank/DDBJ databases">
        <title>The complete genome of chromosome of Runella slithyformis DSM 19594.</title>
        <authorList>
            <consortium name="US DOE Joint Genome Institute (JGI-PGF)"/>
            <person name="Lucas S."/>
            <person name="Han J."/>
            <person name="Lapidus A."/>
            <person name="Bruce D."/>
            <person name="Goodwin L."/>
            <person name="Pitluck S."/>
            <person name="Peters L."/>
            <person name="Kyrpides N."/>
            <person name="Mavromatis K."/>
            <person name="Ivanova N."/>
            <person name="Ovchinnikova G."/>
            <person name="Zhang X."/>
            <person name="Misra M."/>
            <person name="Detter J.C."/>
            <person name="Tapia R."/>
            <person name="Han C."/>
            <person name="Land M."/>
            <person name="Hauser L."/>
            <person name="Markowitz V."/>
            <person name="Cheng J.-F."/>
            <person name="Hugenholtz P."/>
            <person name="Woyke T."/>
            <person name="Wu D."/>
            <person name="Tindall B."/>
            <person name="Faehrich R."/>
            <person name="Brambilla E."/>
            <person name="Klenk H.-P."/>
            <person name="Eisen J.A."/>
        </authorList>
    </citation>
    <scope>NUCLEOTIDE SEQUENCE [LARGE SCALE GENOMIC DNA]</scope>
    <source>
        <strain evidence="2">ATCC 29530 / DSM 19594 / LMG 11500 / NCIMB 11436 / LSU 4</strain>
    </source>
</reference>
<dbReference type="EMBL" id="CP002859">
    <property type="protein sequence ID" value="AEI48215.1"/>
    <property type="molecule type" value="Genomic_DNA"/>
</dbReference>
<dbReference type="KEGG" id="rsi:Runsl_1791"/>
<evidence type="ECO:0000313" key="1">
    <source>
        <dbReference type="EMBL" id="AEI48215.1"/>
    </source>
</evidence>
<proteinExistence type="predicted"/>
<sequence length="40" mass="4920">MARPKCMFIITYFLSLSDYFYNKVRYKLRKGERDNDDSYA</sequence>
<keyword evidence="2" id="KW-1185">Reference proteome</keyword>
<dbReference type="Proteomes" id="UP000000493">
    <property type="component" value="Chromosome"/>
</dbReference>
<dbReference type="AlphaFoldDB" id="A0A7U3ZJ86"/>